<dbReference type="InterPro" id="IPR050553">
    <property type="entry name" value="Thioredoxin_ResA/DsbE_sf"/>
</dbReference>
<evidence type="ECO:0000259" key="4">
    <source>
        <dbReference type="PROSITE" id="PS51352"/>
    </source>
</evidence>
<dbReference type="HOGENOM" id="CLU_042529_11_1_4"/>
<accession>Q3SMB0</accession>
<evidence type="ECO:0000313" key="5">
    <source>
        <dbReference type="EMBL" id="AAZ96137.1"/>
    </source>
</evidence>
<dbReference type="InterPro" id="IPR017937">
    <property type="entry name" value="Thioredoxin_CS"/>
</dbReference>
<evidence type="ECO:0000256" key="1">
    <source>
        <dbReference type="ARBA" id="ARBA00004196"/>
    </source>
</evidence>
<dbReference type="AlphaFoldDB" id="Q3SMB0"/>
<organism evidence="5 6">
    <name type="scientific">Thiobacillus denitrificans (strain ATCC 25259 / T1)</name>
    <dbReference type="NCBI Taxonomy" id="292415"/>
    <lineage>
        <taxon>Bacteria</taxon>
        <taxon>Pseudomonadati</taxon>
        <taxon>Pseudomonadota</taxon>
        <taxon>Betaproteobacteria</taxon>
        <taxon>Nitrosomonadales</taxon>
        <taxon>Thiobacillaceae</taxon>
        <taxon>Thiobacillus</taxon>
    </lineage>
</organism>
<dbReference type="eggNOG" id="COG0526">
    <property type="taxonomic scope" value="Bacteria"/>
</dbReference>
<dbReference type="PANTHER" id="PTHR42852">
    <property type="entry name" value="THIOL:DISULFIDE INTERCHANGE PROTEIN DSBE"/>
    <property type="match status" value="1"/>
</dbReference>
<sequence>MRSPWRYAIPLALAAGAWVAQRQFAPRPASLPLAQLWQQSFPDAEGRPQALAQWRDKVLVLNFWASWCAPCREEMPEFDALRTRYAQRGVEFVGIAVDQPAAVARFLARQPVAYPILVGEGAAHSLARELGNASGALPYTLVFGRKGEVVLQHLGRLPRETLEEALLRTGT</sequence>
<dbReference type="GO" id="GO:0030313">
    <property type="term" value="C:cell envelope"/>
    <property type="evidence" value="ECO:0007669"/>
    <property type="project" value="UniProtKB-SubCell"/>
</dbReference>
<dbReference type="RefSeq" id="WP_011310697.1">
    <property type="nucleotide sequence ID" value="NC_007404.1"/>
</dbReference>
<dbReference type="Gene3D" id="3.40.30.10">
    <property type="entry name" value="Glutaredoxin"/>
    <property type="match status" value="1"/>
</dbReference>
<comment type="subcellular location">
    <subcellularLocation>
        <location evidence="1">Cell envelope</location>
    </subcellularLocation>
</comment>
<dbReference type="PANTHER" id="PTHR42852:SF18">
    <property type="entry name" value="CHROMOSOME UNDETERMINED SCAFFOLD_47, WHOLE GENOME SHOTGUN SEQUENCE"/>
    <property type="match status" value="1"/>
</dbReference>
<keyword evidence="3" id="KW-0676">Redox-active center</keyword>
<dbReference type="KEGG" id="tbd:Tbd_0184"/>
<dbReference type="Proteomes" id="UP000008291">
    <property type="component" value="Chromosome"/>
</dbReference>
<dbReference type="EMBL" id="CP000116">
    <property type="protein sequence ID" value="AAZ96137.1"/>
    <property type="molecule type" value="Genomic_DNA"/>
</dbReference>
<gene>
    <name evidence="5" type="ordered locus">Tbd_0184</name>
</gene>
<name>Q3SMB0_THIDA</name>
<dbReference type="PROSITE" id="PS00194">
    <property type="entry name" value="THIOREDOXIN_1"/>
    <property type="match status" value="1"/>
</dbReference>
<evidence type="ECO:0000313" key="6">
    <source>
        <dbReference type="Proteomes" id="UP000008291"/>
    </source>
</evidence>
<dbReference type="GO" id="GO:0017004">
    <property type="term" value="P:cytochrome complex assembly"/>
    <property type="evidence" value="ECO:0007669"/>
    <property type="project" value="UniProtKB-KW"/>
</dbReference>
<dbReference type="InterPro" id="IPR036249">
    <property type="entry name" value="Thioredoxin-like_sf"/>
</dbReference>
<dbReference type="InterPro" id="IPR013766">
    <property type="entry name" value="Thioredoxin_domain"/>
</dbReference>
<dbReference type="GO" id="GO:0015036">
    <property type="term" value="F:disulfide oxidoreductase activity"/>
    <property type="evidence" value="ECO:0007669"/>
    <property type="project" value="UniProtKB-ARBA"/>
</dbReference>
<dbReference type="CDD" id="cd02966">
    <property type="entry name" value="TlpA_like_family"/>
    <property type="match status" value="1"/>
</dbReference>
<reference evidence="5 6" key="1">
    <citation type="journal article" date="2006" name="J. Bacteriol.">
        <title>The genome sequence of the obligately chemolithoautotrophic, facultatively anaerobic bacterium Thiobacillus denitrificans.</title>
        <authorList>
            <person name="Beller H.R."/>
            <person name="Chain P.S."/>
            <person name="Letain T.E."/>
            <person name="Chakicherla A."/>
            <person name="Larimer F.W."/>
            <person name="Richardson P.M."/>
            <person name="Coleman M.A."/>
            <person name="Wood A.P."/>
            <person name="Kelly D.P."/>
        </authorList>
    </citation>
    <scope>NUCLEOTIDE SEQUENCE [LARGE SCALE GENOMIC DNA]</scope>
    <source>
        <strain evidence="5 6">ATCC 25259</strain>
    </source>
</reference>
<dbReference type="Pfam" id="PF08534">
    <property type="entry name" value="Redoxin"/>
    <property type="match status" value="1"/>
</dbReference>
<feature type="domain" description="Thioredoxin" evidence="4">
    <location>
        <begin position="30"/>
        <end position="171"/>
    </location>
</feature>
<dbReference type="OrthoDB" id="9811352at2"/>
<evidence type="ECO:0000256" key="3">
    <source>
        <dbReference type="ARBA" id="ARBA00023284"/>
    </source>
</evidence>
<protein>
    <submittedName>
        <fullName evidence="5">Thioredoxin family protein, putative</fullName>
    </submittedName>
</protein>
<dbReference type="InterPro" id="IPR013740">
    <property type="entry name" value="Redoxin"/>
</dbReference>
<evidence type="ECO:0000256" key="2">
    <source>
        <dbReference type="ARBA" id="ARBA00022748"/>
    </source>
</evidence>
<keyword evidence="6" id="KW-1185">Reference proteome</keyword>
<dbReference type="STRING" id="292415.Tbd_0184"/>
<proteinExistence type="predicted"/>
<dbReference type="SUPFAM" id="SSF52833">
    <property type="entry name" value="Thioredoxin-like"/>
    <property type="match status" value="1"/>
</dbReference>
<keyword evidence="2" id="KW-0201">Cytochrome c-type biogenesis</keyword>
<dbReference type="PROSITE" id="PS51352">
    <property type="entry name" value="THIOREDOXIN_2"/>
    <property type="match status" value="1"/>
</dbReference>